<dbReference type="Proteomes" id="UP000236732">
    <property type="component" value="Unassembled WGS sequence"/>
</dbReference>
<dbReference type="Pfam" id="PF03861">
    <property type="entry name" value="ANTAR"/>
    <property type="match status" value="1"/>
</dbReference>
<organism evidence="7 8">
    <name type="scientific">Nonomuraea solani</name>
    <dbReference type="NCBI Taxonomy" id="1144553"/>
    <lineage>
        <taxon>Bacteria</taxon>
        <taxon>Bacillati</taxon>
        <taxon>Actinomycetota</taxon>
        <taxon>Actinomycetes</taxon>
        <taxon>Streptosporangiales</taxon>
        <taxon>Streptosporangiaceae</taxon>
        <taxon>Nonomuraea</taxon>
    </lineage>
</organism>
<keyword evidence="2" id="KW-0418">Kinase</keyword>
<accession>A0A1H6F1M9</accession>
<evidence type="ECO:0000313" key="8">
    <source>
        <dbReference type="Proteomes" id="UP000236732"/>
    </source>
</evidence>
<proteinExistence type="predicted"/>
<reference evidence="7 8" key="1">
    <citation type="submission" date="2016-10" db="EMBL/GenBank/DDBJ databases">
        <authorList>
            <person name="de Groot N.N."/>
        </authorList>
    </citation>
    <scope>NUCLEOTIDE SEQUENCE [LARGE SCALE GENOMIC DNA]</scope>
    <source>
        <strain evidence="7 8">CGMCC 4.7037</strain>
    </source>
</reference>
<dbReference type="PIRSF" id="PIRSF036625">
    <property type="entry name" value="GAF_ANTAR"/>
    <property type="match status" value="1"/>
</dbReference>
<evidence type="ECO:0000256" key="3">
    <source>
        <dbReference type="ARBA" id="ARBA00023015"/>
    </source>
</evidence>
<dbReference type="GO" id="GO:0003723">
    <property type="term" value="F:RNA binding"/>
    <property type="evidence" value="ECO:0007669"/>
    <property type="project" value="InterPro"/>
</dbReference>
<keyword evidence="3" id="KW-0805">Transcription regulation</keyword>
<dbReference type="InterPro" id="IPR003018">
    <property type="entry name" value="GAF"/>
</dbReference>
<dbReference type="SUPFAM" id="SSF55781">
    <property type="entry name" value="GAF domain-like"/>
    <property type="match status" value="1"/>
</dbReference>
<dbReference type="PROSITE" id="PS50921">
    <property type="entry name" value="ANTAR"/>
    <property type="match status" value="1"/>
</dbReference>
<feature type="region of interest" description="Disordered" evidence="5">
    <location>
        <begin position="225"/>
        <end position="249"/>
    </location>
</feature>
<evidence type="ECO:0000256" key="4">
    <source>
        <dbReference type="ARBA" id="ARBA00023163"/>
    </source>
</evidence>
<feature type="domain" description="ANTAR" evidence="6">
    <location>
        <begin position="162"/>
        <end position="223"/>
    </location>
</feature>
<dbReference type="GO" id="GO:0016301">
    <property type="term" value="F:kinase activity"/>
    <property type="evidence" value="ECO:0007669"/>
    <property type="project" value="UniProtKB-KW"/>
</dbReference>
<dbReference type="EMBL" id="FNVT01000033">
    <property type="protein sequence ID" value="SEH03109.1"/>
    <property type="molecule type" value="Genomic_DNA"/>
</dbReference>
<gene>
    <name evidence="7" type="ORF">SAMN05444920_13313</name>
</gene>
<dbReference type="InterPro" id="IPR011006">
    <property type="entry name" value="CheY-like_superfamily"/>
</dbReference>
<keyword evidence="8" id="KW-1185">Reference proteome</keyword>
<dbReference type="SMART" id="SM00065">
    <property type="entry name" value="GAF"/>
    <property type="match status" value="1"/>
</dbReference>
<evidence type="ECO:0000256" key="5">
    <source>
        <dbReference type="SAM" id="MobiDB-lite"/>
    </source>
</evidence>
<dbReference type="AlphaFoldDB" id="A0A1H6F1M9"/>
<evidence type="ECO:0000256" key="1">
    <source>
        <dbReference type="ARBA" id="ARBA00022679"/>
    </source>
</evidence>
<evidence type="ECO:0000313" key="7">
    <source>
        <dbReference type="EMBL" id="SEH03109.1"/>
    </source>
</evidence>
<dbReference type="SUPFAM" id="SSF52172">
    <property type="entry name" value="CheY-like"/>
    <property type="match status" value="1"/>
</dbReference>
<dbReference type="InterPro" id="IPR036388">
    <property type="entry name" value="WH-like_DNA-bd_sf"/>
</dbReference>
<dbReference type="InterPro" id="IPR012074">
    <property type="entry name" value="GAF_ANTAR"/>
</dbReference>
<dbReference type="Gene3D" id="3.30.450.40">
    <property type="match status" value="1"/>
</dbReference>
<keyword evidence="4" id="KW-0804">Transcription</keyword>
<dbReference type="InterPro" id="IPR029016">
    <property type="entry name" value="GAF-like_dom_sf"/>
</dbReference>
<keyword evidence="1" id="KW-0808">Transferase</keyword>
<dbReference type="InterPro" id="IPR005561">
    <property type="entry name" value="ANTAR"/>
</dbReference>
<evidence type="ECO:0000256" key="2">
    <source>
        <dbReference type="ARBA" id="ARBA00022777"/>
    </source>
</evidence>
<protein>
    <submittedName>
        <fullName evidence="7">GAF domain-containing protein</fullName>
    </submittedName>
</protein>
<dbReference type="Pfam" id="PF13185">
    <property type="entry name" value="GAF_2"/>
    <property type="match status" value="1"/>
</dbReference>
<evidence type="ECO:0000259" key="6">
    <source>
        <dbReference type="PROSITE" id="PS50921"/>
    </source>
</evidence>
<dbReference type="Gene3D" id="1.10.10.10">
    <property type="entry name" value="Winged helix-like DNA-binding domain superfamily/Winged helix DNA-binding domain"/>
    <property type="match status" value="1"/>
</dbReference>
<sequence>MAEAFIALADTLVTGFDLIDFMHGLAERCMDLLGVDAVGLLVTDQRGRLQLMGASSEQTRLLELFQLQNDQGPCLVCFRSGRPVHCADLAGPQAGAWPRFAEQARLAGFGAVSALPMRLREQIIGAMNLFQLQPGELDAGTAALAQAMADIATIGLLQERAIRESQVLSEQLQHALTSRVVIEQAKGMLSERHALPMDKAFTLLRQHARSHHQHLTDLARSVVTRTTDLPPPDSGQGPPASPQQDPLTS</sequence>
<dbReference type="SMART" id="SM01012">
    <property type="entry name" value="ANTAR"/>
    <property type="match status" value="1"/>
</dbReference>
<name>A0A1H6F1M9_9ACTN</name>